<dbReference type="GeneID" id="63186659"/>
<gene>
    <name evidence="3" type="ORF">J0X25_05100</name>
</gene>
<accession>A0A8A2VIY2</accession>
<feature type="transmembrane region" description="Helical" evidence="2">
    <location>
        <begin position="28"/>
        <end position="48"/>
    </location>
</feature>
<dbReference type="Proteomes" id="UP000663203">
    <property type="component" value="Chromosome"/>
</dbReference>
<dbReference type="AlphaFoldDB" id="A0A8A2VIY2"/>
<proteinExistence type="predicted"/>
<evidence type="ECO:0000256" key="2">
    <source>
        <dbReference type="SAM" id="Phobius"/>
    </source>
</evidence>
<evidence type="ECO:0000313" key="3">
    <source>
        <dbReference type="EMBL" id="QSX00345.1"/>
    </source>
</evidence>
<keyword evidence="2" id="KW-1133">Transmembrane helix</keyword>
<organism evidence="3 4">
    <name type="scientific">Haloterrigena alkaliphila</name>
    <dbReference type="NCBI Taxonomy" id="2816475"/>
    <lineage>
        <taxon>Archaea</taxon>
        <taxon>Methanobacteriati</taxon>
        <taxon>Methanobacteriota</taxon>
        <taxon>Stenosarchaea group</taxon>
        <taxon>Halobacteria</taxon>
        <taxon>Halobacteriales</taxon>
        <taxon>Natrialbaceae</taxon>
        <taxon>Haloterrigena</taxon>
    </lineage>
</organism>
<evidence type="ECO:0000313" key="4">
    <source>
        <dbReference type="Proteomes" id="UP000663203"/>
    </source>
</evidence>
<dbReference type="EMBL" id="CP071462">
    <property type="protein sequence ID" value="QSX00345.1"/>
    <property type="molecule type" value="Genomic_DNA"/>
</dbReference>
<dbReference type="KEGG" id="hakz:J0X25_05100"/>
<keyword evidence="4" id="KW-1185">Reference proteome</keyword>
<protein>
    <submittedName>
        <fullName evidence="3">Uncharacterized protein</fullName>
    </submittedName>
</protein>
<evidence type="ECO:0000256" key="1">
    <source>
        <dbReference type="SAM" id="MobiDB-lite"/>
    </source>
</evidence>
<keyword evidence="2" id="KW-0472">Membrane</keyword>
<feature type="compositionally biased region" description="Low complexity" evidence="1">
    <location>
        <begin position="106"/>
        <end position="126"/>
    </location>
</feature>
<dbReference type="RefSeq" id="WP_207290065.1">
    <property type="nucleotide sequence ID" value="NZ_CP071462.1"/>
</dbReference>
<sequence length="126" mass="12853">MTFLPLAGVVVLAAIALAIAGGLVAELAVFFAAFLAIQTLAAAVALSVGGNDRRLLLHAPLLVVGFKQLLDAIAVKALIDVARGVSVRWTSAERADHRSSAGDQESPSTAASASSSSRSASTPWRS</sequence>
<keyword evidence="2" id="KW-0812">Transmembrane</keyword>
<name>A0A8A2VIY2_9EURY</name>
<feature type="region of interest" description="Disordered" evidence="1">
    <location>
        <begin position="92"/>
        <end position="126"/>
    </location>
</feature>
<reference evidence="3 4" key="1">
    <citation type="submission" date="2021-03" db="EMBL/GenBank/DDBJ databases">
        <title>Haloterrigena longa sp. nov. and Haloterrigena limicola sp. nov., extremely halophilic archaea isolated from a salt lake.</title>
        <authorList>
            <person name="Henglin C."/>
        </authorList>
    </citation>
    <scope>NUCLEOTIDE SEQUENCE [LARGE SCALE GENOMIC DNA]</scope>
    <source>
        <strain evidence="3 4">KZCA68</strain>
    </source>
</reference>